<dbReference type="InterPro" id="IPR008929">
    <property type="entry name" value="Chondroitin_lyas"/>
</dbReference>
<organism evidence="8 9">
    <name type="scientific">Coraliomargarita algicola</name>
    <dbReference type="NCBI Taxonomy" id="3092156"/>
    <lineage>
        <taxon>Bacteria</taxon>
        <taxon>Pseudomonadati</taxon>
        <taxon>Verrucomicrobiota</taxon>
        <taxon>Opitutia</taxon>
        <taxon>Puniceicoccales</taxon>
        <taxon>Coraliomargaritaceae</taxon>
        <taxon>Coraliomargarita</taxon>
    </lineage>
</organism>
<feature type="region of interest" description="Disordered" evidence="5">
    <location>
        <begin position="455"/>
        <end position="484"/>
    </location>
</feature>
<dbReference type="EMBL" id="CP138858">
    <property type="protein sequence ID" value="WPJ97237.1"/>
    <property type="molecule type" value="Genomic_DNA"/>
</dbReference>
<dbReference type="SUPFAM" id="SSF48230">
    <property type="entry name" value="Chondroitin AC/alginate lyase"/>
    <property type="match status" value="1"/>
</dbReference>
<dbReference type="InterPro" id="IPR012480">
    <property type="entry name" value="Hepar_II_III_C"/>
</dbReference>
<evidence type="ECO:0000256" key="5">
    <source>
        <dbReference type="SAM" id="MobiDB-lite"/>
    </source>
</evidence>
<dbReference type="Proteomes" id="UP001324993">
    <property type="component" value="Chromosome"/>
</dbReference>
<evidence type="ECO:0000256" key="2">
    <source>
        <dbReference type="ARBA" id="ARBA00022729"/>
    </source>
</evidence>
<evidence type="ECO:0000259" key="6">
    <source>
        <dbReference type="Pfam" id="PF07940"/>
    </source>
</evidence>
<evidence type="ECO:0000256" key="1">
    <source>
        <dbReference type="ARBA" id="ARBA00004418"/>
    </source>
</evidence>
<dbReference type="Gene3D" id="1.50.10.100">
    <property type="entry name" value="Chondroitin AC/alginate lyase"/>
    <property type="match status" value="1"/>
</dbReference>
<dbReference type="GO" id="GO:0016829">
    <property type="term" value="F:lyase activity"/>
    <property type="evidence" value="ECO:0007669"/>
    <property type="project" value="UniProtKB-KW"/>
</dbReference>
<dbReference type="Pfam" id="PF16889">
    <property type="entry name" value="Hepar_II_III_N"/>
    <property type="match status" value="1"/>
</dbReference>
<evidence type="ECO:0000313" key="8">
    <source>
        <dbReference type="EMBL" id="WPJ97237.1"/>
    </source>
</evidence>
<dbReference type="RefSeq" id="WP_319834082.1">
    <property type="nucleotide sequence ID" value="NZ_CP138858.1"/>
</dbReference>
<protein>
    <submittedName>
        <fullName evidence="8">Alginate lyase family protein</fullName>
    </submittedName>
</protein>
<keyword evidence="3" id="KW-0574">Periplasm</keyword>
<evidence type="ECO:0000259" key="7">
    <source>
        <dbReference type="Pfam" id="PF16889"/>
    </source>
</evidence>
<evidence type="ECO:0000256" key="3">
    <source>
        <dbReference type="ARBA" id="ARBA00022764"/>
    </source>
</evidence>
<dbReference type="PANTHER" id="PTHR39210:SF1">
    <property type="entry name" value="HEPARIN-SULFATE LYASE"/>
    <property type="match status" value="1"/>
</dbReference>
<gene>
    <name evidence="8" type="ORF">SH580_05890</name>
</gene>
<proteinExistence type="predicted"/>
<name>A0ABZ0RQR5_9BACT</name>
<sequence>MILTPMDLAARQLNLMRHDMGEIATALNEADKPRAQSLLLSRWTAALERARDLQHEATEADLKTADLLLENKLSLLNSPLFDLGDPIDWTRFSDEHPQMTSHLTYMRWSVTLGKAYYHTGNEAYAEKLISVYESFLEGLPYGTPKLEWLSAHASWEVPYSTCSNGETKSPGGQWHSLSCHARMDHWLNALSYITASSALSYDVLWRILSALMTDHAQLIVANPRENTPNQYISNSVSLIRLAVLFPEFRVAESYFAIGWNRFKNAINSFVFPDGACMERSLNYNQGLPRALLKVIDLFQNTSASSEYTDHLRSQGTSIALVLARLRTPDGNTLQVAKTHPNKIDSLIRWWGEGFGSSECQRLAGEKFPNPQTEPSFYLPYGGYCVLQSDWSPRAFQLFFKNSGMAPGHMHEDCLNVTFFAEGHPVLIEAGNYNYSDTSELDRSMTDYCKGTRGHNGITVDGKGQRRESVRFEKSDRSRHQTPDWSSFRDRLSFRAAEGTAFAFVEGSYQEGFGDSPDAIAVNHTRKLIWVKELGVLVIDELTPQDAMPHHYEQYWHLDSAFDPASIQFDGATGVLHARSDHMRLQISTSAPVAYELKRAQDLPSQGWHCYEYNQRRPSPDVVFRFQGVGPQAFVTLIRTSTATNLEVMRCRESERSDSNQVVLFRDSDGRACRCEQLNDEWVISLLDGDAETSVLRIPQQEEQLPEEIVSGHSKQMRSLAVDENPNLSAYFKLRERSLTN</sequence>
<keyword evidence="2" id="KW-0732">Signal</keyword>
<comment type="subcellular location">
    <subcellularLocation>
        <location evidence="1">Periplasm</location>
    </subcellularLocation>
</comment>
<feature type="domain" description="Heparin-sulfate lyase N-terminal" evidence="7">
    <location>
        <begin position="12"/>
        <end position="332"/>
    </location>
</feature>
<reference evidence="8 9" key="1">
    <citation type="submission" date="2023-11" db="EMBL/GenBank/DDBJ databases">
        <title>Coraliomargarita sp. nov., isolated from marine algae.</title>
        <authorList>
            <person name="Lee J.K."/>
            <person name="Baek J.H."/>
            <person name="Kim J.M."/>
            <person name="Choi D.G."/>
            <person name="Jeon C.O."/>
        </authorList>
    </citation>
    <scope>NUCLEOTIDE SEQUENCE [LARGE SCALE GENOMIC DNA]</scope>
    <source>
        <strain evidence="8 9">J2-16</strain>
    </source>
</reference>
<feature type="compositionally biased region" description="Basic and acidic residues" evidence="5">
    <location>
        <begin position="462"/>
        <end position="484"/>
    </location>
</feature>
<keyword evidence="9" id="KW-1185">Reference proteome</keyword>
<dbReference type="InterPro" id="IPR031680">
    <property type="entry name" value="Hepar_II_III_N"/>
</dbReference>
<dbReference type="PANTHER" id="PTHR39210">
    <property type="entry name" value="HEPARIN-SULFATE LYASE"/>
    <property type="match status" value="1"/>
</dbReference>
<feature type="domain" description="Heparinase II/III-like C-terminal" evidence="6">
    <location>
        <begin position="371"/>
        <end position="628"/>
    </location>
</feature>
<keyword evidence="4 8" id="KW-0456">Lyase</keyword>
<dbReference type="Gene3D" id="2.70.98.70">
    <property type="match status" value="1"/>
</dbReference>
<accession>A0ABZ0RQR5</accession>
<evidence type="ECO:0000256" key="4">
    <source>
        <dbReference type="ARBA" id="ARBA00023239"/>
    </source>
</evidence>
<evidence type="ECO:0000313" key="9">
    <source>
        <dbReference type="Proteomes" id="UP001324993"/>
    </source>
</evidence>
<dbReference type="Pfam" id="PF07940">
    <property type="entry name" value="Hepar_II_III_C"/>
    <property type="match status" value="1"/>
</dbReference>